<keyword evidence="5" id="KW-1185">Reference proteome</keyword>
<evidence type="ECO:0000256" key="1">
    <source>
        <dbReference type="ARBA" id="ARBA00009219"/>
    </source>
</evidence>
<feature type="domain" description="3-beta hydroxysteroid dehydrogenase/isomerase" evidence="3">
    <location>
        <begin position="14"/>
        <end position="276"/>
    </location>
</feature>
<dbReference type="Gene3D" id="3.40.50.720">
    <property type="entry name" value="NAD(P)-binding Rossmann-like Domain"/>
    <property type="match status" value="1"/>
</dbReference>
<dbReference type="EMBL" id="JBANRG010000007">
    <property type="protein sequence ID" value="KAK7464791.1"/>
    <property type="molecule type" value="Genomic_DNA"/>
</dbReference>
<dbReference type="SUPFAM" id="SSF51735">
    <property type="entry name" value="NAD(P)-binding Rossmann-fold domains"/>
    <property type="match status" value="1"/>
</dbReference>
<evidence type="ECO:0000313" key="5">
    <source>
        <dbReference type="Proteomes" id="UP001498398"/>
    </source>
</evidence>
<reference evidence="4 5" key="1">
    <citation type="submission" date="2024-01" db="EMBL/GenBank/DDBJ databases">
        <title>A draft genome for the cacao thread blight pathogen Marasmiellus scandens.</title>
        <authorList>
            <person name="Baruah I.K."/>
            <person name="Leung J."/>
            <person name="Bukari Y."/>
            <person name="Amoako-Attah I."/>
            <person name="Meinhardt L.W."/>
            <person name="Bailey B.A."/>
            <person name="Cohen S.P."/>
        </authorList>
    </citation>
    <scope>NUCLEOTIDE SEQUENCE [LARGE SCALE GENOMIC DNA]</scope>
    <source>
        <strain evidence="4 5">GH-19</strain>
    </source>
</reference>
<dbReference type="InterPro" id="IPR050177">
    <property type="entry name" value="Lipid_A_modif_metabolic_enz"/>
</dbReference>
<dbReference type="PANTHER" id="PTHR43245">
    <property type="entry name" value="BIFUNCTIONAL POLYMYXIN RESISTANCE PROTEIN ARNA"/>
    <property type="match status" value="1"/>
</dbReference>
<dbReference type="Proteomes" id="UP001498398">
    <property type="component" value="Unassembled WGS sequence"/>
</dbReference>
<dbReference type="Pfam" id="PF01073">
    <property type="entry name" value="3Beta_HSD"/>
    <property type="match status" value="1"/>
</dbReference>
<dbReference type="InterPro" id="IPR002225">
    <property type="entry name" value="3Beta_OHSteriod_DH/Estase"/>
</dbReference>
<organism evidence="4 5">
    <name type="scientific">Marasmiellus scandens</name>
    <dbReference type="NCBI Taxonomy" id="2682957"/>
    <lineage>
        <taxon>Eukaryota</taxon>
        <taxon>Fungi</taxon>
        <taxon>Dikarya</taxon>
        <taxon>Basidiomycota</taxon>
        <taxon>Agaricomycotina</taxon>
        <taxon>Agaricomycetes</taxon>
        <taxon>Agaricomycetidae</taxon>
        <taxon>Agaricales</taxon>
        <taxon>Marasmiineae</taxon>
        <taxon>Omphalotaceae</taxon>
        <taxon>Marasmiellus</taxon>
    </lineage>
</organism>
<comment type="similarity">
    <text evidence="1">Belongs to the 3-beta-HSD family.</text>
</comment>
<proteinExistence type="inferred from homology"/>
<evidence type="ECO:0000313" key="4">
    <source>
        <dbReference type="EMBL" id="KAK7464791.1"/>
    </source>
</evidence>
<keyword evidence="2" id="KW-0560">Oxidoreductase</keyword>
<accession>A0ABR1JUS2</accession>
<evidence type="ECO:0000256" key="2">
    <source>
        <dbReference type="ARBA" id="ARBA00023002"/>
    </source>
</evidence>
<gene>
    <name evidence="4" type="ORF">VKT23_005998</name>
</gene>
<sequence>MEGVWDPARQMRLLVIGGTGFLGSHIVEVLKSRKVDYEQAIGVFDLVKPPVDEIIAGVEYFEGDIVDEKRLTDVLKNFLPDVVFHTASPVHGLSDSVYYLVNEQGTRSVISCCRAAFVKNLVYTSSTGVVWTGADFAGVSEDQVPIPKKGYDAYHHTKAVGERLVLEQNGLRDMRVVVLRPCGMTGERDKQMIWRLASALEKGQHNIQIGSENNLVDYAYVGNVAHAHVLAADRLLTAPDTVAGETFFITNGSPIPQWDFQRLVFKELGDDGSKKIVVIPRWIMMIMAGIAEMWSKLTGCKVELTRFTVKFVTGVQWYNIDKARRFLQYEPQVSLEEGIRRTVSWWKRSGAAQHKQQEKKTV</sequence>
<name>A0ABR1JUS2_9AGAR</name>
<protein>
    <recommendedName>
        <fullName evidence="3">3-beta hydroxysteroid dehydrogenase/isomerase domain-containing protein</fullName>
    </recommendedName>
</protein>
<dbReference type="PANTHER" id="PTHR43245:SF51">
    <property type="entry name" value="SHORT CHAIN DEHYDROGENASE_REDUCTASE FAMILY 42E, MEMBER 2"/>
    <property type="match status" value="1"/>
</dbReference>
<dbReference type="InterPro" id="IPR036291">
    <property type="entry name" value="NAD(P)-bd_dom_sf"/>
</dbReference>
<comment type="caution">
    <text evidence="4">The sequence shown here is derived from an EMBL/GenBank/DDBJ whole genome shotgun (WGS) entry which is preliminary data.</text>
</comment>
<evidence type="ECO:0000259" key="3">
    <source>
        <dbReference type="Pfam" id="PF01073"/>
    </source>
</evidence>